<dbReference type="NCBIfam" id="NF003676">
    <property type="entry name" value="PRK05303.1"/>
    <property type="match status" value="1"/>
</dbReference>
<dbReference type="PANTHER" id="PTHR30381">
    <property type="entry name" value="FLAGELLAR P-RING PERIPLASMIC PROTEIN FLGI"/>
    <property type="match status" value="1"/>
</dbReference>
<proteinExistence type="inferred from homology"/>
<keyword evidence="9" id="KW-0966">Cell projection</keyword>
<gene>
    <name evidence="8" type="primary">flgI</name>
    <name evidence="9" type="ORF">AA2016_2099</name>
    <name evidence="10" type="ORF">FHS67_002312</name>
</gene>
<dbReference type="GO" id="GO:0030288">
    <property type="term" value="C:outer membrane-bounded periplasmic space"/>
    <property type="evidence" value="ECO:0007669"/>
    <property type="project" value="InterPro"/>
</dbReference>
<evidence type="ECO:0000256" key="3">
    <source>
        <dbReference type="ARBA" id="ARBA00019515"/>
    </source>
</evidence>
<dbReference type="GO" id="GO:0009428">
    <property type="term" value="C:bacterial-type flagellum basal body, distal rod, P ring"/>
    <property type="evidence" value="ECO:0007669"/>
    <property type="project" value="InterPro"/>
</dbReference>
<keyword evidence="5" id="KW-0574">Periplasm</keyword>
<evidence type="ECO:0000313" key="11">
    <source>
        <dbReference type="Proteomes" id="UP000075755"/>
    </source>
</evidence>
<evidence type="ECO:0000256" key="2">
    <source>
        <dbReference type="ARBA" id="ARBA00004117"/>
    </source>
</evidence>
<reference evidence="9 11" key="1">
    <citation type="submission" date="2016-03" db="EMBL/GenBank/DDBJ databases">
        <title>Complete genome of Aminobacter aminovorans KCTC 2477.</title>
        <authorList>
            <person name="Kim K.M."/>
        </authorList>
    </citation>
    <scope>NUCLEOTIDE SEQUENCE [LARGE SCALE GENOMIC DNA]</scope>
    <source>
        <strain evidence="9 11">KCTC 2477</strain>
    </source>
</reference>
<reference evidence="10 12" key="2">
    <citation type="submission" date="2020-08" db="EMBL/GenBank/DDBJ databases">
        <title>Genomic Encyclopedia of Type Strains, Phase IV (KMG-IV): sequencing the most valuable type-strain genomes for metagenomic binning, comparative biology and taxonomic classification.</title>
        <authorList>
            <person name="Goeker M."/>
        </authorList>
    </citation>
    <scope>NUCLEOTIDE SEQUENCE [LARGE SCALE GENOMIC DNA]</scope>
    <source>
        <strain evidence="10 12">DSM 10368</strain>
    </source>
</reference>
<comment type="subcellular location">
    <subcellularLocation>
        <location evidence="2 8">Bacterial flagellum basal body</location>
    </subcellularLocation>
</comment>
<keyword evidence="6 8" id="KW-0975">Bacterial flagellum</keyword>
<dbReference type="HAMAP" id="MF_00416">
    <property type="entry name" value="FlgI"/>
    <property type="match status" value="1"/>
</dbReference>
<keyword evidence="4 8" id="KW-0732">Signal</keyword>
<evidence type="ECO:0000256" key="8">
    <source>
        <dbReference type="HAMAP-Rule" id="MF_00416"/>
    </source>
</evidence>
<comment type="subunit">
    <text evidence="8">The basal body constitutes a major portion of the flagellar organelle and consists of four rings (L,P,S, and M) mounted on a central rod.</text>
</comment>
<dbReference type="EMBL" id="JACICB010000007">
    <property type="protein sequence ID" value="MBB3705993.1"/>
    <property type="molecule type" value="Genomic_DNA"/>
</dbReference>
<dbReference type="InterPro" id="IPR001782">
    <property type="entry name" value="Flag_FlgI"/>
</dbReference>
<feature type="chain" id="PRO_5041757623" description="Flagellar P-ring protein" evidence="8">
    <location>
        <begin position="21"/>
        <end position="425"/>
    </location>
</feature>
<comment type="function">
    <text evidence="1 8">Assembles around the rod to form the L-ring and probably protects the motor/basal body from shearing forces during rotation.</text>
</comment>
<dbReference type="KEGG" id="aak:AA2016_2099"/>
<feature type="signal peptide" evidence="8">
    <location>
        <begin position="1"/>
        <end position="20"/>
    </location>
</feature>
<dbReference type="GO" id="GO:0005198">
    <property type="term" value="F:structural molecule activity"/>
    <property type="evidence" value="ECO:0007669"/>
    <property type="project" value="InterPro"/>
</dbReference>
<evidence type="ECO:0000313" key="10">
    <source>
        <dbReference type="EMBL" id="MBB3705993.1"/>
    </source>
</evidence>
<accession>A0AAC8YN54</accession>
<name>A0AAC8YN54_AMIAI</name>
<dbReference type="AlphaFoldDB" id="A0AAC8YN54"/>
<evidence type="ECO:0000313" key="9">
    <source>
        <dbReference type="EMBL" id="AMS41029.1"/>
    </source>
</evidence>
<organism evidence="9 11">
    <name type="scientific">Aminobacter aminovorans</name>
    <name type="common">Chelatobacter heintzii</name>
    <dbReference type="NCBI Taxonomy" id="83263"/>
    <lineage>
        <taxon>Bacteria</taxon>
        <taxon>Pseudomonadati</taxon>
        <taxon>Pseudomonadota</taxon>
        <taxon>Alphaproteobacteria</taxon>
        <taxon>Hyphomicrobiales</taxon>
        <taxon>Phyllobacteriaceae</taxon>
        <taxon>Aminobacter</taxon>
    </lineage>
</organism>
<dbReference type="GO" id="GO:0071973">
    <property type="term" value="P:bacterial-type flagellum-dependent cell motility"/>
    <property type="evidence" value="ECO:0007669"/>
    <property type="project" value="InterPro"/>
</dbReference>
<keyword evidence="9" id="KW-0969">Cilium</keyword>
<evidence type="ECO:0000313" key="12">
    <source>
        <dbReference type="Proteomes" id="UP000577697"/>
    </source>
</evidence>
<sequence length="425" mass="44294" precursor="true">MIRRLLLAAIAVFGLQTAYADGPDGVPAGQLKAGGKAAAGGYATTEFGGGNGGDGDFIATSGDGGRQTTLNSGTAANLVNVRIKDVASLQEARDNQVVGYGLVIGLNGSGDSLRNSPFTEQSIRAMLENLGIASEDGRARVRNVAAVIVTANLPAFVQAGARIDINVSSLGDASSLAGGTLVMTPLKAPDGEIYAVAQGSVLVSGFNAQGKAEQVTQGVPTSGRVPNGAIVEREVKARFADENVLTLQLFNPDFSTSVRIADAINDYARHRFGKRVAGEQDSRVVVIRKPEGVSTARFYAELENLMIMSDVPARVVVDERTGTIVIGNEVKISRVAISHGTLTVRITEQPRVVQPEPFSRGETAVEDATVIETERADSKLALLDGPDLQTLVAGLNRLGVKPDGIIAILQGIKSAGALQADLVVQ</sequence>
<dbReference type="Proteomes" id="UP000577697">
    <property type="component" value="Unassembled WGS sequence"/>
</dbReference>
<dbReference type="PANTHER" id="PTHR30381:SF0">
    <property type="entry name" value="FLAGELLAR P-RING PROTEIN"/>
    <property type="match status" value="1"/>
</dbReference>
<protein>
    <recommendedName>
        <fullName evidence="3 8">Flagellar P-ring protein</fullName>
    </recommendedName>
    <alternativeName>
        <fullName evidence="7 8">Basal body P-ring protein</fullName>
    </alternativeName>
</protein>
<dbReference type="RefSeq" id="WP_067958568.1">
    <property type="nucleotide sequence ID" value="NZ_CP015005.1"/>
</dbReference>
<evidence type="ECO:0000256" key="6">
    <source>
        <dbReference type="ARBA" id="ARBA00023143"/>
    </source>
</evidence>
<evidence type="ECO:0000256" key="7">
    <source>
        <dbReference type="ARBA" id="ARBA00032344"/>
    </source>
</evidence>
<keyword evidence="12" id="KW-1185">Reference proteome</keyword>
<dbReference type="Pfam" id="PF02119">
    <property type="entry name" value="FlgI"/>
    <property type="match status" value="1"/>
</dbReference>
<evidence type="ECO:0000256" key="5">
    <source>
        <dbReference type="ARBA" id="ARBA00022764"/>
    </source>
</evidence>
<evidence type="ECO:0000256" key="4">
    <source>
        <dbReference type="ARBA" id="ARBA00022729"/>
    </source>
</evidence>
<dbReference type="Proteomes" id="UP000075755">
    <property type="component" value="Chromosome"/>
</dbReference>
<evidence type="ECO:0000256" key="1">
    <source>
        <dbReference type="ARBA" id="ARBA00002591"/>
    </source>
</evidence>
<dbReference type="PRINTS" id="PR01010">
    <property type="entry name" value="FLGPRINGFLGI"/>
</dbReference>
<keyword evidence="9" id="KW-0282">Flagellum</keyword>
<dbReference type="EMBL" id="CP015005">
    <property type="protein sequence ID" value="AMS41029.1"/>
    <property type="molecule type" value="Genomic_DNA"/>
</dbReference>
<comment type="similarity">
    <text evidence="8">Belongs to the FlgI family.</text>
</comment>